<evidence type="ECO:0000313" key="3">
    <source>
        <dbReference type="EMBL" id="VAX18831.1"/>
    </source>
</evidence>
<keyword evidence="2 3" id="KW-0808">Transferase</keyword>
<accession>A0A3B1BWF5</accession>
<dbReference type="AlphaFoldDB" id="A0A3B1BWF5"/>
<dbReference type="InterPro" id="IPR002201">
    <property type="entry name" value="Glyco_trans_9"/>
</dbReference>
<dbReference type="PANTHER" id="PTHR30160:SF15">
    <property type="entry name" value="GLYCOSYLTRANSFERASE HI_0523-RELATED"/>
    <property type="match status" value="1"/>
</dbReference>
<name>A0A3B1BWF5_9ZZZZ</name>
<dbReference type="CDD" id="cd03789">
    <property type="entry name" value="GT9_LPS_heptosyltransferase"/>
    <property type="match status" value="1"/>
</dbReference>
<dbReference type="GO" id="GO:0005829">
    <property type="term" value="C:cytosol"/>
    <property type="evidence" value="ECO:0007669"/>
    <property type="project" value="TreeGrafter"/>
</dbReference>
<gene>
    <name evidence="3" type="ORF">MNBD_NITROSPINAE03-1632</name>
</gene>
<dbReference type="GO" id="GO:0008713">
    <property type="term" value="F:ADP-heptose-lipopolysaccharide heptosyltransferase activity"/>
    <property type="evidence" value="ECO:0007669"/>
    <property type="project" value="TreeGrafter"/>
</dbReference>
<dbReference type="GO" id="GO:0009244">
    <property type="term" value="P:lipopolysaccharide core region biosynthetic process"/>
    <property type="evidence" value="ECO:0007669"/>
    <property type="project" value="TreeGrafter"/>
</dbReference>
<keyword evidence="1 3" id="KW-0328">Glycosyltransferase</keyword>
<evidence type="ECO:0000256" key="2">
    <source>
        <dbReference type="ARBA" id="ARBA00022679"/>
    </source>
</evidence>
<dbReference type="PANTHER" id="PTHR30160">
    <property type="entry name" value="TETRAACYLDISACCHARIDE 4'-KINASE-RELATED"/>
    <property type="match status" value="1"/>
</dbReference>
<dbReference type="EMBL" id="UOGB01000125">
    <property type="protein sequence ID" value="VAX18831.1"/>
    <property type="molecule type" value="Genomic_DNA"/>
</dbReference>
<protein>
    <submittedName>
        <fullName evidence="3">ADP-heptose--lipooligosaccharide heptosyltransferase II</fullName>
        <ecNumber evidence="3">2.4.1.-</ecNumber>
    </submittedName>
</protein>
<organism evidence="3">
    <name type="scientific">hydrothermal vent metagenome</name>
    <dbReference type="NCBI Taxonomy" id="652676"/>
    <lineage>
        <taxon>unclassified sequences</taxon>
        <taxon>metagenomes</taxon>
        <taxon>ecological metagenomes</taxon>
    </lineage>
</organism>
<dbReference type="Pfam" id="PF01075">
    <property type="entry name" value="Glyco_transf_9"/>
    <property type="match status" value="1"/>
</dbReference>
<sequence>MTARKIDLGETPRILVARTDRIGDVALSLPVFASLRKAFPKAKICALTRNYTREILEGRDDVDEIISFDSESSRIPLRSFPGLVSKIKEMKFDVGIALYLNFSVSLLLALSRVPRRLGPATKAAQIFLTDKVKQRRSKGKRHEADHNLDLLKPLSVAPVRRAVIDVAEPRLITFKKNEGRPLIGVHPGHGGSSRNWPENHYAELISRLSSSGCDVVVTGSTIERELVRRVIKRSGVKPQVYLGNGGLKELACALAGLDVFIGPSTGPLHIASAVGTPVVGLYCPIFVCLPARWSPIGPNDTALTPDVEPCDRCVNEKCAHYDCMETISVEKVKEAALAKVRALADA</sequence>
<dbReference type="InterPro" id="IPR051199">
    <property type="entry name" value="LPS_LOS_Heptosyltrfase"/>
</dbReference>
<dbReference type="Gene3D" id="3.40.50.2000">
    <property type="entry name" value="Glycogen Phosphorylase B"/>
    <property type="match status" value="2"/>
</dbReference>
<proteinExistence type="predicted"/>
<reference evidence="3" key="1">
    <citation type="submission" date="2018-06" db="EMBL/GenBank/DDBJ databases">
        <authorList>
            <person name="Zhirakovskaya E."/>
        </authorList>
    </citation>
    <scope>NUCLEOTIDE SEQUENCE</scope>
</reference>
<dbReference type="EC" id="2.4.1.-" evidence="3"/>
<evidence type="ECO:0000256" key="1">
    <source>
        <dbReference type="ARBA" id="ARBA00022676"/>
    </source>
</evidence>
<dbReference type="SUPFAM" id="SSF53756">
    <property type="entry name" value="UDP-Glycosyltransferase/glycogen phosphorylase"/>
    <property type="match status" value="1"/>
</dbReference>